<comment type="pathway">
    <text evidence="3">Protein modification; protein glycosylation.</text>
</comment>
<evidence type="ECO:0000256" key="11">
    <source>
        <dbReference type="ARBA" id="ARBA00023136"/>
    </source>
</evidence>
<keyword evidence="15" id="KW-1185">Reference proteome</keyword>
<organism evidence="14 15">
    <name type="scientific">Rhynchospora breviuscula</name>
    <dbReference type="NCBI Taxonomy" id="2022672"/>
    <lineage>
        <taxon>Eukaryota</taxon>
        <taxon>Viridiplantae</taxon>
        <taxon>Streptophyta</taxon>
        <taxon>Embryophyta</taxon>
        <taxon>Tracheophyta</taxon>
        <taxon>Spermatophyta</taxon>
        <taxon>Magnoliopsida</taxon>
        <taxon>Liliopsida</taxon>
        <taxon>Poales</taxon>
        <taxon>Cyperaceae</taxon>
        <taxon>Cyperoideae</taxon>
        <taxon>Rhynchosporeae</taxon>
        <taxon>Rhynchospora</taxon>
    </lineage>
</organism>
<evidence type="ECO:0000256" key="7">
    <source>
        <dbReference type="ARBA" id="ARBA00022692"/>
    </source>
</evidence>
<keyword evidence="8 13" id="KW-0735">Signal-anchor</keyword>
<dbReference type="PANTHER" id="PTHR11214:SF351">
    <property type="entry name" value="BETA-1,3-GALACTOSYLTRANSFERASE PVG3"/>
    <property type="match status" value="1"/>
</dbReference>
<keyword evidence="5 13" id="KW-0328">Glycosyltransferase</keyword>
<keyword evidence="9 13" id="KW-1133">Transmembrane helix</keyword>
<comment type="cofactor">
    <cofactor evidence="1 13">
        <name>Mn(2+)</name>
        <dbReference type="ChEBI" id="CHEBI:29035"/>
    </cofactor>
</comment>
<comment type="subcellular location">
    <subcellularLocation>
        <location evidence="2 13">Golgi apparatus membrane</location>
        <topology evidence="2 13">Single-pass type II membrane protein</topology>
    </subcellularLocation>
</comment>
<keyword evidence="11 13" id="KW-0472">Membrane</keyword>
<comment type="similarity">
    <text evidence="4 13">Belongs to the glycosyltransferase 31 family.</text>
</comment>
<dbReference type="EC" id="2.4.1.-" evidence="13"/>
<evidence type="ECO:0000256" key="2">
    <source>
        <dbReference type="ARBA" id="ARBA00004323"/>
    </source>
</evidence>
<sequence>MSDKTISYTPIILILLPLVLLSAIFFIPNSNSYLQLNFFSNSCQPPALPPQHLPESKPEFKLLIGIITVPEKTERRHIIRMAYALQKPIPYAQIDIRFVFCKLKTEEQKVFIAMEILRYRDIIILNCTENMNEGKTYTYFSSVPKMFQGEEQPYDYVMKADDDAYFRLDKLYDALRDKPRVDTYWGKGYPPLDQDNPPYLVGMGYALSWDLVQWIAESDFARNNTHGIEDINLAMWLNVAGKGKNRFNMREKMYDFHGVEAKDFPNYTIAVHVLKNDFTWMVTLKNFNVTGGLEPSPFYHL</sequence>
<evidence type="ECO:0000256" key="10">
    <source>
        <dbReference type="ARBA" id="ARBA00023034"/>
    </source>
</evidence>
<dbReference type="PANTHER" id="PTHR11214">
    <property type="entry name" value="BETA-1,3-N-ACETYLGLUCOSAMINYLTRANSFERASE"/>
    <property type="match status" value="1"/>
</dbReference>
<evidence type="ECO:0000256" key="13">
    <source>
        <dbReference type="RuleBase" id="RU363063"/>
    </source>
</evidence>
<evidence type="ECO:0000256" key="5">
    <source>
        <dbReference type="ARBA" id="ARBA00022676"/>
    </source>
</evidence>
<dbReference type="Proteomes" id="UP001151287">
    <property type="component" value="Unassembled WGS sequence"/>
</dbReference>
<dbReference type="AlphaFoldDB" id="A0A9Q0CR42"/>
<keyword evidence="12 13" id="KW-0464">Manganese</keyword>
<evidence type="ECO:0000256" key="6">
    <source>
        <dbReference type="ARBA" id="ARBA00022679"/>
    </source>
</evidence>
<keyword evidence="7 13" id="KW-0812">Transmembrane</keyword>
<dbReference type="Pfam" id="PF01762">
    <property type="entry name" value="Galactosyl_T"/>
    <property type="match status" value="1"/>
</dbReference>
<proteinExistence type="inferred from homology"/>
<reference evidence="14" key="1">
    <citation type="journal article" date="2022" name="Cell">
        <title>Repeat-based holocentromeres influence genome architecture and karyotype evolution.</title>
        <authorList>
            <person name="Hofstatter P.G."/>
            <person name="Thangavel G."/>
            <person name="Lux T."/>
            <person name="Neumann P."/>
            <person name="Vondrak T."/>
            <person name="Novak P."/>
            <person name="Zhang M."/>
            <person name="Costa L."/>
            <person name="Castellani M."/>
            <person name="Scott A."/>
            <person name="Toegelov H."/>
            <person name="Fuchs J."/>
            <person name="Mata-Sucre Y."/>
            <person name="Dias Y."/>
            <person name="Vanzela A.L.L."/>
            <person name="Huettel B."/>
            <person name="Almeida C.C.S."/>
            <person name="Simkova H."/>
            <person name="Souza G."/>
            <person name="Pedrosa-Harand A."/>
            <person name="Macas J."/>
            <person name="Mayer K.F.X."/>
            <person name="Houben A."/>
            <person name="Marques A."/>
        </authorList>
    </citation>
    <scope>NUCLEOTIDE SEQUENCE</scope>
    <source>
        <strain evidence="14">RhyBre1mFocal</strain>
    </source>
</reference>
<feature type="transmembrane region" description="Helical" evidence="13">
    <location>
        <begin position="6"/>
        <end position="27"/>
    </location>
</feature>
<keyword evidence="10 13" id="KW-0333">Golgi apparatus</keyword>
<evidence type="ECO:0000313" key="15">
    <source>
        <dbReference type="Proteomes" id="UP001151287"/>
    </source>
</evidence>
<evidence type="ECO:0000256" key="9">
    <source>
        <dbReference type="ARBA" id="ARBA00022989"/>
    </source>
</evidence>
<evidence type="ECO:0000256" key="4">
    <source>
        <dbReference type="ARBA" id="ARBA00008661"/>
    </source>
</evidence>
<accession>A0A9Q0CR42</accession>
<dbReference type="OrthoDB" id="2139606at2759"/>
<evidence type="ECO:0000256" key="1">
    <source>
        <dbReference type="ARBA" id="ARBA00001936"/>
    </source>
</evidence>
<evidence type="ECO:0000256" key="8">
    <source>
        <dbReference type="ARBA" id="ARBA00022968"/>
    </source>
</evidence>
<evidence type="ECO:0000256" key="12">
    <source>
        <dbReference type="ARBA" id="ARBA00023211"/>
    </source>
</evidence>
<name>A0A9Q0CR42_9POAL</name>
<dbReference type="Gene3D" id="3.90.550.50">
    <property type="match status" value="1"/>
</dbReference>
<evidence type="ECO:0000256" key="3">
    <source>
        <dbReference type="ARBA" id="ARBA00004922"/>
    </source>
</evidence>
<dbReference type="GO" id="GO:0016758">
    <property type="term" value="F:hexosyltransferase activity"/>
    <property type="evidence" value="ECO:0007669"/>
    <property type="project" value="InterPro"/>
</dbReference>
<dbReference type="GO" id="GO:0000139">
    <property type="term" value="C:Golgi membrane"/>
    <property type="evidence" value="ECO:0007669"/>
    <property type="project" value="UniProtKB-SubCell"/>
</dbReference>
<protein>
    <recommendedName>
        <fullName evidence="13">Hexosyltransferase</fullName>
        <ecNumber evidence="13">2.4.1.-</ecNumber>
    </recommendedName>
</protein>
<dbReference type="InterPro" id="IPR002659">
    <property type="entry name" value="Glyco_trans_31"/>
</dbReference>
<gene>
    <name evidence="14" type="ORF">LUZ63_007146</name>
</gene>
<keyword evidence="6" id="KW-0808">Transferase</keyword>
<comment type="caution">
    <text evidence="14">The sequence shown here is derived from an EMBL/GenBank/DDBJ whole genome shotgun (WGS) entry which is preliminary data.</text>
</comment>
<evidence type="ECO:0000313" key="14">
    <source>
        <dbReference type="EMBL" id="KAJ1698634.1"/>
    </source>
</evidence>
<dbReference type="EMBL" id="JAMQYH010000002">
    <property type="protein sequence ID" value="KAJ1698634.1"/>
    <property type="molecule type" value="Genomic_DNA"/>
</dbReference>